<accession>A0A4Y9Z3Q0</accession>
<reference evidence="2 3" key="1">
    <citation type="submission" date="2019-01" db="EMBL/GenBank/DDBJ databases">
        <title>Genome sequencing of the rare red list fungi Fomitopsis rosea.</title>
        <authorList>
            <person name="Buettner E."/>
            <person name="Kellner H."/>
        </authorList>
    </citation>
    <scope>NUCLEOTIDE SEQUENCE [LARGE SCALE GENOMIC DNA]</scope>
    <source>
        <strain evidence="2 3">DSM 105464</strain>
    </source>
</reference>
<protein>
    <recommendedName>
        <fullName evidence="1">DUF6741 domain-containing protein</fullName>
    </recommendedName>
</protein>
<dbReference type="Pfam" id="PF20526">
    <property type="entry name" value="DUF6741"/>
    <property type="match status" value="1"/>
</dbReference>
<organism evidence="2 3">
    <name type="scientific">Rhodofomes roseus</name>
    <dbReference type="NCBI Taxonomy" id="34475"/>
    <lineage>
        <taxon>Eukaryota</taxon>
        <taxon>Fungi</taxon>
        <taxon>Dikarya</taxon>
        <taxon>Basidiomycota</taxon>
        <taxon>Agaricomycotina</taxon>
        <taxon>Agaricomycetes</taxon>
        <taxon>Polyporales</taxon>
        <taxon>Rhodofomes</taxon>
    </lineage>
</organism>
<dbReference type="STRING" id="34475.A0A4Y9Z3Q0"/>
<evidence type="ECO:0000313" key="3">
    <source>
        <dbReference type="Proteomes" id="UP000298390"/>
    </source>
</evidence>
<sequence length="138" mass="15595">MSRRSRMGYDGHRGLGHGSTLIKFKRKGGFRAGITLGEAMSSVILSGNDSYTHYDFNADHRGKIVLKIRWTGYTSMTYELPVDNYDGRVELATLARRVARACVHFIQANMIPISWDRVILYHMEEISVGTWQPVISTG</sequence>
<dbReference type="AlphaFoldDB" id="A0A4Y9Z3Q0"/>
<dbReference type="Proteomes" id="UP000298390">
    <property type="component" value="Unassembled WGS sequence"/>
</dbReference>
<comment type="caution">
    <text evidence="2">The sequence shown here is derived from an EMBL/GenBank/DDBJ whole genome shotgun (WGS) entry which is preliminary data.</text>
</comment>
<evidence type="ECO:0000313" key="2">
    <source>
        <dbReference type="EMBL" id="TFY69456.1"/>
    </source>
</evidence>
<evidence type="ECO:0000259" key="1">
    <source>
        <dbReference type="Pfam" id="PF20526"/>
    </source>
</evidence>
<dbReference type="EMBL" id="SEKV01000009">
    <property type="protein sequence ID" value="TFY69456.1"/>
    <property type="molecule type" value="Genomic_DNA"/>
</dbReference>
<name>A0A4Y9Z3Q0_9APHY</name>
<gene>
    <name evidence="2" type="ORF">EVJ58_g396</name>
</gene>
<proteinExistence type="predicted"/>
<feature type="domain" description="DUF6741" evidence="1">
    <location>
        <begin position="18"/>
        <end position="137"/>
    </location>
</feature>
<dbReference type="InterPro" id="IPR046629">
    <property type="entry name" value="DUF6741"/>
</dbReference>